<evidence type="ECO:0000256" key="17">
    <source>
        <dbReference type="ARBA" id="ARBA00023303"/>
    </source>
</evidence>
<comment type="subcellular location">
    <subcellularLocation>
        <location evidence="1">Apical cell membrane</location>
        <topology evidence="1">Multi-pass membrane protein</topology>
    </subcellularLocation>
    <subcellularLocation>
        <location evidence="19">Postsynaptic cell membrane</location>
        <topology evidence="19">Multi-pass membrane protein</topology>
    </subcellularLocation>
</comment>
<evidence type="ECO:0000256" key="26">
    <source>
        <dbReference type="SAM" id="MobiDB-lite"/>
    </source>
</evidence>
<proteinExistence type="inferred from homology"/>
<dbReference type="GO" id="GO:0016324">
    <property type="term" value="C:apical plasma membrane"/>
    <property type="evidence" value="ECO:0007669"/>
    <property type="project" value="UniProtKB-SubCell"/>
</dbReference>
<keyword evidence="6 25" id="KW-1133">Transmembrane helix</keyword>
<evidence type="ECO:0000256" key="14">
    <source>
        <dbReference type="ARBA" id="ARBA00023214"/>
    </source>
</evidence>
<evidence type="ECO:0000256" key="8">
    <source>
        <dbReference type="ARBA" id="ARBA00023065"/>
    </source>
</evidence>
<keyword evidence="7" id="KW-0770">Synapse</keyword>
<dbReference type="Proteomes" id="UP000001554">
    <property type="component" value="Chromosome 5"/>
</dbReference>
<evidence type="ECO:0000256" key="11">
    <source>
        <dbReference type="ARBA" id="ARBA00023170"/>
    </source>
</evidence>
<reference evidence="29" key="1">
    <citation type="journal article" date="2020" name="Nat. Ecol. Evol.">
        <title>Deeply conserved synteny resolves early events in vertebrate evolution.</title>
        <authorList>
            <person name="Simakov O."/>
            <person name="Marletaz F."/>
            <person name="Yue J.X."/>
            <person name="O'Connell B."/>
            <person name="Jenkins J."/>
            <person name="Brandt A."/>
            <person name="Calef R."/>
            <person name="Tung C.H."/>
            <person name="Huang T.K."/>
            <person name="Schmutz J."/>
            <person name="Satoh N."/>
            <person name="Yu J.K."/>
            <person name="Putnam N.H."/>
            <person name="Green R.E."/>
            <person name="Rokhsar D.S."/>
        </authorList>
    </citation>
    <scope>NUCLEOTIDE SEQUENCE [LARGE SCALE GENOMIC DNA]</scope>
    <source>
        <strain evidence="29">S238N-H82</strain>
    </source>
</reference>
<dbReference type="GO" id="GO:0051932">
    <property type="term" value="P:synaptic transmission, GABAergic"/>
    <property type="evidence" value="ECO:0000318"/>
    <property type="project" value="GO_Central"/>
</dbReference>
<dbReference type="OrthoDB" id="8890589at2759"/>
<dbReference type="InterPro" id="IPR006029">
    <property type="entry name" value="Neurotrans-gated_channel_TM"/>
</dbReference>
<dbReference type="GO" id="GO:0022851">
    <property type="term" value="F:GABA-gated chloride ion channel activity"/>
    <property type="evidence" value="ECO:0007669"/>
    <property type="project" value="UniProtKB-ARBA"/>
</dbReference>
<keyword evidence="2 25" id="KW-0813">Transport</keyword>
<evidence type="ECO:0000256" key="4">
    <source>
        <dbReference type="ARBA" id="ARBA00022692"/>
    </source>
</evidence>
<feature type="domain" description="Neurotransmitter-gated ion-channel ligand-binding" evidence="27">
    <location>
        <begin position="46"/>
        <end position="249"/>
    </location>
</feature>
<keyword evidence="4 25" id="KW-0812">Transmembrane</keyword>
<evidence type="ECO:0000256" key="21">
    <source>
        <dbReference type="ARBA" id="ARBA00061437"/>
    </source>
</evidence>
<evidence type="ECO:0000256" key="9">
    <source>
        <dbReference type="ARBA" id="ARBA00023136"/>
    </source>
</evidence>
<keyword evidence="9 25" id="KW-0472">Membrane</keyword>
<evidence type="ECO:0000256" key="13">
    <source>
        <dbReference type="ARBA" id="ARBA00023180"/>
    </source>
</evidence>
<feature type="transmembrane region" description="Helical" evidence="25">
    <location>
        <begin position="250"/>
        <end position="274"/>
    </location>
</feature>
<feature type="compositionally biased region" description="Basic residues" evidence="26">
    <location>
        <begin position="467"/>
        <end position="477"/>
    </location>
</feature>
<evidence type="ECO:0000256" key="25">
    <source>
        <dbReference type="RuleBase" id="RU000687"/>
    </source>
</evidence>
<dbReference type="NCBIfam" id="TIGR00860">
    <property type="entry name" value="LIC"/>
    <property type="match status" value="1"/>
</dbReference>
<dbReference type="CDD" id="cd19049">
    <property type="entry name" value="LGIC_TM_anion"/>
    <property type="match status" value="1"/>
</dbReference>
<keyword evidence="3" id="KW-1003">Cell membrane</keyword>
<dbReference type="InterPro" id="IPR036734">
    <property type="entry name" value="Neur_chan_lig-bd_sf"/>
</dbReference>
<dbReference type="Pfam" id="PF02932">
    <property type="entry name" value="Neur_chan_memb"/>
    <property type="match status" value="1"/>
</dbReference>
<dbReference type="PRINTS" id="PR00253">
    <property type="entry name" value="GABAARECEPTR"/>
</dbReference>
<feature type="domain" description="Neurotransmitter-gated ion-channel transmembrane" evidence="28">
    <location>
        <begin position="257"/>
        <end position="522"/>
    </location>
</feature>
<keyword evidence="8 25" id="KW-0406">Ion transport</keyword>
<evidence type="ECO:0000256" key="24">
    <source>
        <dbReference type="ARBA" id="ARBA00079775"/>
    </source>
</evidence>
<evidence type="ECO:0000256" key="22">
    <source>
        <dbReference type="ARBA" id="ARBA00064898"/>
    </source>
</evidence>
<dbReference type="SUPFAM" id="SSF63712">
    <property type="entry name" value="Nicotinic receptor ligand binding domain-like"/>
    <property type="match status" value="1"/>
</dbReference>
<keyword evidence="15" id="KW-0628">Postsynaptic cell membrane</keyword>
<dbReference type="SUPFAM" id="SSF90112">
    <property type="entry name" value="Neurotransmitter-gated ion-channel transmembrane pore"/>
    <property type="match status" value="1"/>
</dbReference>
<protein>
    <recommendedName>
        <fullName evidence="23">Gamma-aminobutyric acid receptor subunit pi</fullName>
    </recommendedName>
    <alternativeName>
        <fullName evidence="24">GABA(A) receptor subunit pi</fullName>
    </alternativeName>
</protein>
<dbReference type="Gene3D" id="2.70.170.10">
    <property type="entry name" value="Neurotransmitter-gated ion-channel ligand-binding domain"/>
    <property type="match status" value="1"/>
</dbReference>
<dbReference type="GO" id="GO:1902711">
    <property type="term" value="C:GABA-A receptor complex"/>
    <property type="evidence" value="ECO:0000318"/>
    <property type="project" value="GO_Central"/>
</dbReference>
<dbReference type="InterPro" id="IPR018000">
    <property type="entry name" value="Neurotransmitter_ion_chnl_CS"/>
</dbReference>
<keyword evidence="10" id="KW-1015">Disulfide bond</keyword>
<name>A0A9J7L7S7_BRAFL</name>
<dbReference type="PROSITE" id="PS00236">
    <property type="entry name" value="NEUROTR_ION_CHANNEL"/>
    <property type="match status" value="1"/>
</dbReference>
<dbReference type="GO" id="GO:0004890">
    <property type="term" value="F:GABA-A receptor activity"/>
    <property type="evidence" value="ECO:0000318"/>
    <property type="project" value="GO_Central"/>
</dbReference>
<dbReference type="PRINTS" id="PR01160">
    <property type="entry name" value="GABAARBETA"/>
</dbReference>
<reference evidence="30" key="2">
    <citation type="submission" date="2025-08" db="UniProtKB">
        <authorList>
            <consortium name="RefSeq"/>
        </authorList>
    </citation>
    <scope>IDENTIFICATION</scope>
    <source>
        <strain evidence="30">S238N-H82</strain>
        <tissue evidence="30">Testes</tissue>
    </source>
</reference>
<feature type="transmembrane region" description="Helical" evidence="25">
    <location>
        <begin position="281"/>
        <end position="300"/>
    </location>
</feature>
<dbReference type="InterPro" id="IPR036719">
    <property type="entry name" value="Neuro-gated_channel_TM_sf"/>
</dbReference>
<comment type="catalytic activity">
    <reaction evidence="18">
        <text>chloride(in) = chloride(out)</text>
        <dbReference type="Rhea" id="RHEA:29823"/>
        <dbReference type="ChEBI" id="CHEBI:17996"/>
    </reaction>
</comment>
<dbReference type="Gene3D" id="1.20.58.390">
    <property type="entry name" value="Neurotransmitter-gated ion-channel transmembrane domain"/>
    <property type="match status" value="1"/>
</dbReference>
<dbReference type="KEGG" id="bfo:118416592"/>
<dbReference type="InterPro" id="IPR006028">
    <property type="entry name" value="GABAA/Glycine_rcpt"/>
</dbReference>
<evidence type="ECO:0000256" key="6">
    <source>
        <dbReference type="ARBA" id="ARBA00022989"/>
    </source>
</evidence>
<evidence type="ECO:0000259" key="27">
    <source>
        <dbReference type="Pfam" id="PF02931"/>
    </source>
</evidence>
<evidence type="ECO:0000256" key="2">
    <source>
        <dbReference type="ARBA" id="ARBA00022448"/>
    </source>
</evidence>
<dbReference type="PRINTS" id="PR00252">
    <property type="entry name" value="NRIONCHANNEL"/>
</dbReference>
<comment type="function">
    <text evidence="20">Pi subunit of the heteropentameric ligand-gated chloride channel gated by gamma-aminobutyric acid (GABA). GABA-gated chloride channels, also named GABA(A) receptors (GABAAR), consist of five subunits arranged around a central pore and contain GABA active binding site(s) located at the alpha and beta subunit interfaces. When activated by GABA, GABAARs selectively allow the flow of chloride anions across the cell membrane down their electrochemical gradient. Pi-containing GABAARs are mostly located in peripheral tissues. In the uterus, pi subunits modulate uterus contraction by altering the sensitivity of GABAARs to pregnanolone. In the lungs, pi-containing GABAARs contribute to pulmonary fluid transport via luminal secretion of chloride.</text>
</comment>
<dbReference type="AlphaFoldDB" id="A0A9J7L7S7"/>
<keyword evidence="12" id="KW-0869">Chloride channel</keyword>
<dbReference type="GO" id="GO:1902476">
    <property type="term" value="P:chloride transmembrane transport"/>
    <property type="evidence" value="ECO:0000318"/>
    <property type="project" value="GO_Central"/>
</dbReference>
<dbReference type="GO" id="GO:0034707">
    <property type="term" value="C:chloride channel complex"/>
    <property type="evidence" value="ECO:0007669"/>
    <property type="project" value="UniProtKB-KW"/>
</dbReference>
<dbReference type="InterPro" id="IPR002289">
    <property type="entry name" value="GABAAb_rcpt"/>
</dbReference>
<feature type="compositionally biased region" description="Basic and acidic residues" evidence="26">
    <location>
        <begin position="385"/>
        <end position="394"/>
    </location>
</feature>
<dbReference type="RefSeq" id="XP_035677637.1">
    <property type="nucleotide sequence ID" value="XM_035821744.1"/>
</dbReference>
<keyword evidence="5 25" id="KW-0732">Signal</keyword>
<evidence type="ECO:0000313" key="29">
    <source>
        <dbReference type="Proteomes" id="UP000001554"/>
    </source>
</evidence>
<evidence type="ECO:0000256" key="12">
    <source>
        <dbReference type="ARBA" id="ARBA00023173"/>
    </source>
</evidence>
<evidence type="ECO:0000256" key="16">
    <source>
        <dbReference type="ARBA" id="ARBA00023286"/>
    </source>
</evidence>
<dbReference type="CDD" id="cd18990">
    <property type="entry name" value="LGIC_ECD_GABAAR"/>
    <property type="match status" value="1"/>
</dbReference>
<evidence type="ECO:0000256" key="10">
    <source>
        <dbReference type="ARBA" id="ARBA00023157"/>
    </source>
</evidence>
<evidence type="ECO:0000256" key="5">
    <source>
        <dbReference type="ARBA" id="ARBA00022729"/>
    </source>
</evidence>
<dbReference type="GeneID" id="118416592"/>
<evidence type="ECO:0000256" key="15">
    <source>
        <dbReference type="ARBA" id="ARBA00023257"/>
    </source>
</evidence>
<evidence type="ECO:0000256" key="20">
    <source>
        <dbReference type="ARBA" id="ARBA00059554"/>
    </source>
</evidence>
<keyword evidence="16" id="KW-1071">Ligand-gated ion channel</keyword>
<keyword evidence="17 25" id="KW-0407">Ion channel</keyword>
<gene>
    <name evidence="30" type="primary">LOC118416592</name>
</gene>
<dbReference type="PANTHER" id="PTHR18945">
    <property type="entry name" value="NEUROTRANSMITTER GATED ION CHANNEL"/>
    <property type="match status" value="1"/>
</dbReference>
<dbReference type="OMA" id="WINHESV"/>
<keyword evidence="11" id="KW-0675">Receptor</keyword>
<evidence type="ECO:0000313" key="30">
    <source>
        <dbReference type="RefSeq" id="XP_035677637.1"/>
    </source>
</evidence>
<keyword evidence="29" id="KW-1185">Reference proteome</keyword>
<dbReference type="FunFam" id="2.70.170.10:FF:000011">
    <property type="entry name" value="Gamma-aminobutyric acid receptor subunit pi isoform X1"/>
    <property type="match status" value="1"/>
</dbReference>
<feature type="region of interest" description="Disordered" evidence="26">
    <location>
        <begin position="344"/>
        <end position="410"/>
    </location>
</feature>
<organism evidence="29 30">
    <name type="scientific">Branchiostoma floridae</name>
    <name type="common">Florida lancelet</name>
    <name type="synonym">Amphioxus</name>
    <dbReference type="NCBI Taxonomy" id="7739"/>
    <lineage>
        <taxon>Eukaryota</taxon>
        <taxon>Metazoa</taxon>
        <taxon>Chordata</taxon>
        <taxon>Cephalochordata</taxon>
        <taxon>Leptocardii</taxon>
        <taxon>Amphioxiformes</taxon>
        <taxon>Branchiostomatidae</taxon>
        <taxon>Branchiostoma</taxon>
    </lineage>
</organism>
<keyword evidence="14" id="KW-0868">Chloride</keyword>
<evidence type="ECO:0000256" key="23">
    <source>
        <dbReference type="ARBA" id="ARBA00070417"/>
    </source>
</evidence>
<evidence type="ECO:0000256" key="3">
    <source>
        <dbReference type="ARBA" id="ARBA00022475"/>
    </source>
</evidence>
<dbReference type="GO" id="GO:0045211">
    <property type="term" value="C:postsynaptic membrane"/>
    <property type="evidence" value="ECO:0007669"/>
    <property type="project" value="UniProtKB-SubCell"/>
</dbReference>
<dbReference type="InterPro" id="IPR006202">
    <property type="entry name" value="Neur_chan_lig-bd"/>
</dbReference>
<feature type="transmembrane region" description="Helical" evidence="25">
    <location>
        <begin position="505"/>
        <end position="524"/>
    </location>
</feature>
<feature type="region of interest" description="Disordered" evidence="26">
    <location>
        <begin position="427"/>
        <end position="479"/>
    </location>
</feature>
<evidence type="ECO:0000256" key="19">
    <source>
        <dbReference type="ARBA" id="ARBA00034104"/>
    </source>
</evidence>
<feature type="compositionally biased region" description="Basic and acidic residues" evidence="26">
    <location>
        <begin position="358"/>
        <end position="373"/>
    </location>
</feature>
<dbReference type="FunFam" id="1.20.58.390:FF:000067">
    <property type="entry name" value="Glycine receptor subunit alpha-2"/>
    <property type="match status" value="1"/>
</dbReference>
<keyword evidence="13" id="KW-0325">Glycoprotein</keyword>
<comment type="subunit">
    <text evidence="22">Heteropentamer, formed by a combination of alpha (GABRA1-6), beta (GABRB1-3), gamma (GABRG1-3), delta (GABRD), epsilon (GABRE), rho (GABRR1-3), pi (GABRP) and theta (GABRQ) chains, each subunit exhibiting distinct physiological and pharmacological properties.</text>
</comment>
<evidence type="ECO:0000256" key="7">
    <source>
        <dbReference type="ARBA" id="ARBA00023018"/>
    </source>
</evidence>
<dbReference type="Pfam" id="PF02931">
    <property type="entry name" value="Neur_chan_LBD"/>
    <property type="match status" value="1"/>
</dbReference>
<dbReference type="InterPro" id="IPR006201">
    <property type="entry name" value="Neur_channel"/>
</dbReference>
<evidence type="ECO:0000256" key="1">
    <source>
        <dbReference type="ARBA" id="ARBA00004424"/>
    </source>
</evidence>
<comment type="similarity">
    <text evidence="21">Belongs to the ligand-gated ion channel (TC 1.A.9) family. Gamma-aminobutyric acid receptor (TC 1.A.9.5) subfamily. GABRP sub-subfamily.</text>
</comment>
<evidence type="ECO:0000259" key="28">
    <source>
        <dbReference type="Pfam" id="PF02932"/>
    </source>
</evidence>
<dbReference type="InterPro" id="IPR038050">
    <property type="entry name" value="Neuro_actylchol_rec"/>
</dbReference>
<feature type="transmembrane region" description="Helical" evidence="25">
    <location>
        <begin position="315"/>
        <end position="334"/>
    </location>
</feature>
<accession>A0A9J7L7S7</accession>
<feature type="signal peptide" evidence="25">
    <location>
        <begin position="1"/>
        <end position="23"/>
    </location>
</feature>
<sequence>MAFSCRRVYLCLCTVYVCMDVSAATFPGSQNNSSAKFFSTTTPTTSAIENLLKGYDRNLRPNFGGPAVDVLVSMQIASIDQISEVDLDYTITVFLRQYWRDNRLQYTGTNKSLSLDGRLVEKLWVPDTFLVNSKSSFLHRVTVDNRLIRIEPNGNILYGMRITAKIACPMDLRKYPLDEQNCTMELESYGYTTNEVTYDWKNGSASVQGLLNLELSQFTLVSYDTVLTKEVYETGTYARLSFSFLLCRNILYFILQTYLPAILLVIVSWVSFWINHESVPARIALGITTVLTMTTVITGAKHSLPKISYIKAIDVYLGMCFLFTFAALLEYAAVNFEASSRTRRESKGTRKLLQKMKSAKEGGKKEGNEEGTKAKRFPLMAKKQAVKESPKDENGTATENSQPAPAPPRQVNCNQALKRIVLRTTADPNHVDRQPPPPPPEPQHNNSTNVDQVEDLGQTENGPTPAARKRPHLRKRPTLSDVAKRVVTNRSFNIKVKDVATIDKYSRVLFPLTFALLNVAYWIGYLT</sequence>
<evidence type="ECO:0000256" key="18">
    <source>
        <dbReference type="ARBA" id="ARBA00024167"/>
    </source>
</evidence>
<feature type="chain" id="PRO_5039962635" description="Gamma-aminobutyric acid receptor subunit pi" evidence="25">
    <location>
        <begin position="24"/>
        <end position="527"/>
    </location>
</feature>